<dbReference type="Proteomes" id="UP000824280">
    <property type="component" value="Chromosome"/>
</dbReference>
<name>A0ABX8ZK56_9SPHN</name>
<dbReference type="EMBL" id="CP081297">
    <property type="protein sequence ID" value="QZD87907.1"/>
    <property type="molecule type" value="Genomic_DNA"/>
</dbReference>
<accession>A0ABX8ZK56</accession>
<sequence>MKAMLWAMLAQASMTNQVDNSQPIVLEPLSEWILDQGRQSCAVRRSFGAPGKPTVVEFRRDEPMNGGFDIAITSGAFAMADGPFQATLKPGGVAFSPSMVGRERASTGAIWSVWKHDIREASKRDISKEEWDRYYAANGPDAYRKQVETLEVESLFDSDLVLPIGPIDGLRQQLTDCYDAVMMANGLTRDDARENHRPVEFRNRQKIMVSMLPLLPQDIRQRIQERKDVFVEFVVFLDANAEPTSCRLSTVPRYRELEKEGCETIVREGQFRLKKGEEARPAMIDAGYHYREDLGLAITGR</sequence>
<keyword evidence="2" id="KW-1185">Reference proteome</keyword>
<protein>
    <recommendedName>
        <fullName evidence="3">DUF4424 domain-containing protein</fullName>
    </recommendedName>
</protein>
<gene>
    <name evidence="1" type="ORF">K3166_04240</name>
</gene>
<evidence type="ECO:0000313" key="1">
    <source>
        <dbReference type="EMBL" id="QZD87907.1"/>
    </source>
</evidence>
<reference evidence="1 2" key="1">
    <citation type="submission" date="2021-08" db="EMBL/GenBank/DDBJ databases">
        <title>Comparative Genomics Analysis of the Genus Qipengyuania Reveals Extensive Genetic Diversity and Metabolic Versatility, Including the Description of Fifteen Novel Species.</title>
        <authorList>
            <person name="Liu Y."/>
        </authorList>
    </citation>
    <scope>NUCLEOTIDE SEQUENCE [LARGE SCALE GENOMIC DNA]</scope>
    <source>
        <strain evidence="1 2">1XM2-8</strain>
    </source>
</reference>
<evidence type="ECO:0000313" key="2">
    <source>
        <dbReference type="Proteomes" id="UP000824280"/>
    </source>
</evidence>
<organism evidence="1 2">
    <name type="scientific">Qipengyuania psychrotolerans</name>
    <dbReference type="NCBI Taxonomy" id="2867238"/>
    <lineage>
        <taxon>Bacteria</taxon>
        <taxon>Pseudomonadati</taxon>
        <taxon>Pseudomonadota</taxon>
        <taxon>Alphaproteobacteria</taxon>
        <taxon>Sphingomonadales</taxon>
        <taxon>Erythrobacteraceae</taxon>
        <taxon>Qipengyuania</taxon>
    </lineage>
</organism>
<dbReference type="RefSeq" id="WP_221423441.1">
    <property type="nucleotide sequence ID" value="NZ_CP081297.1"/>
</dbReference>
<evidence type="ECO:0008006" key="3">
    <source>
        <dbReference type="Google" id="ProtNLM"/>
    </source>
</evidence>
<proteinExistence type="predicted"/>